<dbReference type="VEuPathDB" id="FungiDB:DNF11_1738"/>
<feature type="region of interest" description="Disordered" evidence="1">
    <location>
        <begin position="263"/>
        <end position="289"/>
    </location>
</feature>
<accession>A0A3G2S6D1</accession>
<organism evidence="3 4">
    <name type="scientific">Malassezia restricta (strain ATCC 96810 / NBRC 103918 / CBS 7877)</name>
    <name type="common">Seborrheic dermatitis infection agent</name>
    <dbReference type="NCBI Taxonomy" id="425264"/>
    <lineage>
        <taxon>Eukaryota</taxon>
        <taxon>Fungi</taxon>
        <taxon>Dikarya</taxon>
        <taxon>Basidiomycota</taxon>
        <taxon>Ustilaginomycotina</taxon>
        <taxon>Malasseziomycetes</taxon>
        <taxon>Malasseziales</taxon>
        <taxon>Malasseziaceae</taxon>
        <taxon>Malassezia</taxon>
    </lineage>
</organism>
<feature type="compositionally biased region" description="Low complexity" evidence="1">
    <location>
        <begin position="271"/>
        <end position="281"/>
    </location>
</feature>
<feature type="domain" description="NADH:ubiquinone oxidoreductase intermediate-associated protein 30" evidence="2">
    <location>
        <begin position="45"/>
        <end position="126"/>
    </location>
</feature>
<gene>
    <name evidence="3" type="primary">cia30</name>
    <name evidence="3" type="ORF">DNF11_1738</name>
</gene>
<dbReference type="AlphaFoldDB" id="A0A3G2S6D1"/>
<protein>
    <submittedName>
        <fullName evidence="3">Complex I intermediate-associated protein 30, mitochondrial</fullName>
    </submittedName>
</protein>
<dbReference type="Pfam" id="PF08547">
    <property type="entry name" value="CIA30"/>
    <property type="match status" value="2"/>
</dbReference>
<sequence>MSFVSRLGQALRRSLLGVKNDTARIMRMEVSAMEHATDSQLLYKLATPADLEQMATGADSDIGGLSRCHFSLERETQEGKVPSVFGRFYGTLSSQIPRGSSLERSGYAAFRNKTRPTLFSMQTWDTSFHPYLAILVRNRLASSSTPSSPSLRSALHANDQTGPAIPRAVEALGLPYGNVPARSPDPPLFFVNIQTDGPVTTDLYQHRLFLDESQGTNWQTITIPFDSFVLTNLGVVSDLQVSMLREKILTVGVSALVDPPLLPVREEGEPEPATAPETLGALRREPSRGGKRDTLVKFDLDIAGIWAVASPVDAMQLL</sequence>
<reference evidence="3 4" key="1">
    <citation type="submission" date="2018-10" db="EMBL/GenBank/DDBJ databases">
        <title>Complete genome sequence of Malassezia restricta CBS 7877.</title>
        <authorList>
            <person name="Morand S.C."/>
            <person name="Bertignac M."/>
            <person name="Iltis A."/>
            <person name="Kolder I."/>
            <person name="Pirovano W."/>
            <person name="Jourdain R."/>
            <person name="Clavaud C."/>
        </authorList>
    </citation>
    <scope>NUCLEOTIDE SEQUENCE [LARGE SCALE GENOMIC DNA]</scope>
    <source>
        <strain evidence="3 4">CBS 7877</strain>
    </source>
</reference>
<dbReference type="EMBL" id="CP033150">
    <property type="protein sequence ID" value="AYO42688.1"/>
    <property type="molecule type" value="Genomic_DNA"/>
</dbReference>
<feature type="domain" description="NADH:ubiquinone oxidoreductase intermediate-associated protein 30" evidence="2">
    <location>
        <begin position="189"/>
        <end position="254"/>
    </location>
</feature>
<dbReference type="InterPro" id="IPR039131">
    <property type="entry name" value="NDUFAF1"/>
</dbReference>
<dbReference type="GO" id="GO:0005739">
    <property type="term" value="C:mitochondrion"/>
    <property type="evidence" value="ECO:0007669"/>
    <property type="project" value="TreeGrafter"/>
</dbReference>
<dbReference type="GO" id="GO:0010257">
    <property type="term" value="P:NADH dehydrogenase complex assembly"/>
    <property type="evidence" value="ECO:0007669"/>
    <property type="project" value="TreeGrafter"/>
</dbReference>
<dbReference type="PANTHER" id="PTHR13194:SF18">
    <property type="entry name" value="COMPLEX I INTERMEDIATE-ASSOCIATED PROTEIN 30, MITOCHONDRIAL"/>
    <property type="match status" value="1"/>
</dbReference>
<evidence type="ECO:0000313" key="3">
    <source>
        <dbReference type="EMBL" id="AYO42688.1"/>
    </source>
</evidence>
<proteinExistence type="predicted"/>
<keyword evidence="4" id="KW-1185">Reference proteome</keyword>
<evidence type="ECO:0000256" key="1">
    <source>
        <dbReference type="SAM" id="MobiDB-lite"/>
    </source>
</evidence>
<evidence type="ECO:0000313" key="4">
    <source>
        <dbReference type="Proteomes" id="UP000269793"/>
    </source>
</evidence>
<dbReference type="STRING" id="425264.A0A3G2S6D1"/>
<dbReference type="InterPro" id="IPR013857">
    <property type="entry name" value="NADH-UbQ_OxRdtase-assoc_prot30"/>
</dbReference>
<dbReference type="GO" id="GO:0051082">
    <property type="term" value="F:unfolded protein binding"/>
    <property type="evidence" value="ECO:0007669"/>
    <property type="project" value="TreeGrafter"/>
</dbReference>
<dbReference type="PANTHER" id="PTHR13194">
    <property type="entry name" value="COMPLEX I INTERMEDIATE-ASSOCIATED PROTEIN 30"/>
    <property type="match status" value="1"/>
</dbReference>
<name>A0A3G2S6D1_MALR7</name>
<dbReference type="GO" id="GO:0006120">
    <property type="term" value="P:mitochondrial electron transport, NADH to ubiquinone"/>
    <property type="evidence" value="ECO:0007669"/>
    <property type="project" value="TreeGrafter"/>
</dbReference>
<dbReference type="Proteomes" id="UP000269793">
    <property type="component" value="Chromosome III"/>
</dbReference>
<dbReference type="OrthoDB" id="42561at2759"/>
<evidence type="ECO:0000259" key="2">
    <source>
        <dbReference type="Pfam" id="PF08547"/>
    </source>
</evidence>